<organism evidence="2 3">
    <name type="scientific">Bipolaricaulis sibiricus</name>
    <dbReference type="NCBI Taxonomy" id="2501609"/>
    <lineage>
        <taxon>Bacteria</taxon>
        <taxon>Candidatus Bipolaricaulota</taxon>
        <taxon>Candidatus Bipolaricaulia</taxon>
        <taxon>Candidatus Bipolaricaulales</taxon>
        <taxon>Candidatus Bipolaricaulaceae</taxon>
        <taxon>Candidatus Bipolaricaulis</taxon>
    </lineage>
</organism>
<dbReference type="EMBL" id="CP034928">
    <property type="protein sequence ID" value="QAA77293.1"/>
    <property type="molecule type" value="Genomic_DNA"/>
</dbReference>
<evidence type="ECO:0000313" key="3">
    <source>
        <dbReference type="Proteomes" id="UP000287233"/>
    </source>
</evidence>
<gene>
    <name evidence="2" type="ORF">BIP78_1527</name>
</gene>
<evidence type="ECO:0000313" key="2">
    <source>
        <dbReference type="EMBL" id="QAA77293.1"/>
    </source>
</evidence>
<sequence length="40" mass="4302">MSGPKAAGFLGVLPDLGGEWDWGRRKGTGPGVRGPWIHRE</sequence>
<reference evidence="3" key="1">
    <citation type="submission" date="2018-12" db="EMBL/GenBank/DDBJ databases">
        <title>Complete genome sequence of an uncultured bacterium of the candidate phylum Bipolaricaulota.</title>
        <authorList>
            <person name="Kadnikov V.V."/>
            <person name="Mardanov A.V."/>
            <person name="Beletsky A.V."/>
            <person name="Frank Y.A."/>
            <person name="Karnachuk O.V."/>
            <person name="Ravin N.V."/>
        </authorList>
    </citation>
    <scope>NUCLEOTIDE SEQUENCE [LARGE SCALE GENOMIC DNA]</scope>
</reference>
<protein>
    <submittedName>
        <fullName evidence="2">Uncharacterized protein</fullName>
    </submittedName>
</protein>
<proteinExistence type="predicted"/>
<dbReference type="Proteomes" id="UP000287233">
    <property type="component" value="Chromosome"/>
</dbReference>
<accession>A0A410FW90</accession>
<name>A0A410FW90_BIPS1</name>
<dbReference type="AlphaFoldDB" id="A0A410FW90"/>
<feature type="region of interest" description="Disordered" evidence="1">
    <location>
        <begin position="20"/>
        <end position="40"/>
    </location>
</feature>
<evidence type="ECO:0000256" key="1">
    <source>
        <dbReference type="SAM" id="MobiDB-lite"/>
    </source>
</evidence>
<dbReference type="KEGG" id="bih:BIP78_1527"/>